<evidence type="ECO:0000256" key="10">
    <source>
        <dbReference type="ARBA" id="ARBA00023012"/>
    </source>
</evidence>
<organism evidence="14 15">
    <name type="scientific">Cohnella hongkongensis</name>
    <dbReference type="NCBI Taxonomy" id="178337"/>
    <lineage>
        <taxon>Bacteria</taxon>
        <taxon>Bacillati</taxon>
        <taxon>Bacillota</taxon>
        <taxon>Bacilli</taxon>
        <taxon>Bacillales</taxon>
        <taxon>Paenibacillaceae</taxon>
        <taxon>Cohnella</taxon>
    </lineage>
</organism>
<dbReference type="Pfam" id="PF06580">
    <property type="entry name" value="His_kinase"/>
    <property type="match status" value="1"/>
</dbReference>
<evidence type="ECO:0000259" key="13">
    <source>
        <dbReference type="PROSITE" id="PS50885"/>
    </source>
</evidence>
<evidence type="ECO:0000256" key="4">
    <source>
        <dbReference type="ARBA" id="ARBA00022679"/>
    </source>
</evidence>
<evidence type="ECO:0000256" key="3">
    <source>
        <dbReference type="ARBA" id="ARBA00022553"/>
    </source>
</evidence>
<evidence type="ECO:0000256" key="6">
    <source>
        <dbReference type="ARBA" id="ARBA00022741"/>
    </source>
</evidence>
<dbReference type="InterPro" id="IPR003594">
    <property type="entry name" value="HATPase_dom"/>
</dbReference>
<dbReference type="PROSITE" id="PS50885">
    <property type="entry name" value="HAMP"/>
    <property type="match status" value="1"/>
</dbReference>
<sequence length="601" mass="68739">MVAIRSSIRNKLIALLLLATVVPFGVAIVFNYQLTSRSVVEQTLQENINLLSEGHRNIDAYLKRIDQLGLSLYTNAAANNLFRREISSDDTLSAGVKDILLTVIRSSPHIRRVELYMRRSGLTFVLTPSLWRQYKQDERAEGGYARAFEDPYRGHFGPDGSNEGLFTYRRAFVDIPGDDVLGYLTITIDVKELEELVRDLYVPGKSEFMLLNPEGEALFRSAASEEMPPGDWLERIRRENRPSGHWSREDADFRGIIVYNRLQQTNEGWLLVKQVPYETLNRNAREIVKMNLWIGGLALVLAVAATLIVSFRITRPLQVLVRNIRNIKKGNMQVDFDRLGSDEIGIVGDQFKSMVETIRSLMIKEYKLEIQNKTQQLNTLQAQLNPHFLNNALQSTAALAYENGDYEVYRLVRSLSKMMRYSMDFEEERVPLSKEIEHVQAYLELQKHRFEERLSVEIEADRQNDGWFVPKMTIQPLVENYFKHAFDRQAGNGHLGISVGKIETAGGPRLQIVVEDNGQGMDEAEMASVMQAVHRQPDRHEPYGKVGLVNLFRRIRLYYGESAEMGMENREGGGFRVTLLLPERMEERDSSLLFGIGEEGT</sequence>
<dbReference type="InterPro" id="IPR050640">
    <property type="entry name" value="Bact_2-comp_sensor_kinase"/>
</dbReference>
<dbReference type="InterPro" id="IPR010559">
    <property type="entry name" value="Sig_transdc_His_kin_internal"/>
</dbReference>
<evidence type="ECO:0000256" key="2">
    <source>
        <dbReference type="ARBA" id="ARBA00022475"/>
    </source>
</evidence>
<keyword evidence="4 14" id="KW-0808">Transferase</keyword>
<dbReference type="EMBL" id="JBHSEP010000002">
    <property type="protein sequence ID" value="MFC4597538.1"/>
    <property type="molecule type" value="Genomic_DNA"/>
</dbReference>
<dbReference type="PANTHER" id="PTHR34220:SF11">
    <property type="entry name" value="SENSOR PROTEIN KINASE HPTS"/>
    <property type="match status" value="1"/>
</dbReference>
<dbReference type="InterPro" id="IPR003660">
    <property type="entry name" value="HAMP_dom"/>
</dbReference>
<dbReference type="Pfam" id="PF00672">
    <property type="entry name" value="HAMP"/>
    <property type="match status" value="1"/>
</dbReference>
<keyword evidence="11 12" id="KW-0472">Membrane</keyword>
<dbReference type="SUPFAM" id="SSF55874">
    <property type="entry name" value="ATPase domain of HSP90 chaperone/DNA topoisomerase II/histidine kinase"/>
    <property type="match status" value="1"/>
</dbReference>
<dbReference type="CDD" id="cd06225">
    <property type="entry name" value="HAMP"/>
    <property type="match status" value="1"/>
</dbReference>
<keyword evidence="8" id="KW-0067">ATP-binding</keyword>
<accession>A0ABV9F8J1</accession>
<dbReference type="Gene3D" id="3.30.565.10">
    <property type="entry name" value="Histidine kinase-like ATPase, C-terminal domain"/>
    <property type="match status" value="1"/>
</dbReference>
<keyword evidence="10" id="KW-0902">Two-component regulatory system</keyword>
<comment type="subcellular location">
    <subcellularLocation>
        <location evidence="1">Cell membrane</location>
        <topology evidence="1">Multi-pass membrane protein</topology>
    </subcellularLocation>
</comment>
<dbReference type="Gene3D" id="6.10.340.10">
    <property type="match status" value="1"/>
</dbReference>
<dbReference type="InterPro" id="IPR036890">
    <property type="entry name" value="HATPase_C_sf"/>
</dbReference>
<keyword evidence="9 12" id="KW-1133">Transmembrane helix</keyword>
<dbReference type="PANTHER" id="PTHR34220">
    <property type="entry name" value="SENSOR HISTIDINE KINASE YPDA"/>
    <property type="match status" value="1"/>
</dbReference>
<keyword evidence="5 12" id="KW-0812">Transmembrane</keyword>
<keyword evidence="15" id="KW-1185">Reference proteome</keyword>
<keyword evidence="7 14" id="KW-0418">Kinase</keyword>
<keyword evidence="3" id="KW-0597">Phosphoprotein</keyword>
<dbReference type="EC" id="2.7.13.3" evidence="14"/>
<evidence type="ECO:0000313" key="14">
    <source>
        <dbReference type="EMBL" id="MFC4597538.1"/>
    </source>
</evidence>
<reference evidence="15" key="1">
    <citation type="journal article" date="2019" name="Int. J. Syst. Evol. Microbiol.">
        <title>The Global Catalogue of Microorganisms (GCM) 10K type strain sequencing project: providing services to taxonomists for standard genome sequencing and annotation.</title>
        <authorList>
            <consortium name="The Broad Institute Genomics Platform"/>
            <consortium name="The Broad Institute Genome Sequencing Center for Infectious Disease"/>
            <person name="Wu L."/>
            <person name="Ma J."/>
        </authorList>
    </citation>
    <scope>NUCLEOTIDE SEQUENCE [LARGE SCALE GENOMIC DNA]</scope>
    <source>
        <strain evidence="15">CCUG 49571</strain>
    </source>
</reference>
<evidence type="ECO:0000256" key="11">
    <source>
        <dbReference type="ARBA" id="ARBA00023136"/>
    </source>
</evidence>
<dbReference type="SUPFAM" id="SSF158472">
    <property type="entry name" value="HAMP domain-like"/>
    <property type="match status" value="1"/>
</dbReference>
<evidence type="ECO:0000256" key="12">
    <source>
        <dbReference type="SAM" id="Phobius"/>
    </source>
</evidence>
<feature type="domain" description="HAMP" evidence="13">
    <location>
        <begin position="311"/>
        <end position="363"/>
    </location>
</feature>
<evidence type="ECO:0000256" key="7">
    <source>
        <dbReference type="ARBA" id="ARBA00022777"/>
    </source>
</evidence>
<protein>
    <submittedName>
        <fullName evidence="14">Sensor histidine kinase</fullName>
        <ecNumber evidence="14">2.7.13.3</ecNumber>
    </submittedName>
</protein>
<dbReference type="Pfam" id="PF02518">
    <property type="entry name" value="HATPase_c"/>
    <property type="match status" value="1"/>
</dbReference>
<dbReference type="RefSeq" id="WP_378092834.1">
    <property type="nucleotide sequence ID" value="NZ_JBHSEP010000002.1"/>
</dbReference>
<evidence type="ECO:0000256" key="8">
    <source>
        <dbReference type="ARBA" id="ARBA00022840"/>
    </source>
</evidence>
<evidence type="ECO:0000256" key="9">
    <source>
        <dbReference type="ARBA" id="ARBA00022989"/>
    </source>
</evidence>
<dbReference type="GO" id="GO:0004673">
    <property type="term" value="F:protein histidine kinase activity"/>
    <property type="evidence" value="ECO:0007669"/>
    <property type="project" value="UniProtKB-EC"/>
</dbReference>
<evidence type="ECO:0000256" key="5">
    <source>
        <dbReference type="ARBA" id="ARBA00022692"/>
    </source>
</evidence>
<comment type="caution">
    <text evidence="14">The sequence shown here is derived from an EMBL/GenBank/DDBJ whole genome shotgun (WGS) entry which is preliminary data.</text>
</comment>
<proteinExistence type="predicted"/>
<evidence type="ECO:0000256" key="1">
    <source>
        <dbReference type="ARBA" id="ARBA00004651"/>
    </source>
</evidence>
<keyword evidence="2" id="KW-1003">Cell membrane</keyword>
<evidence type="ECO:0000313" key="15">
    <source>
        <dbReference type="Proteomes" id="UP001596028"/>
    </source>
</evidence>
<dbReference type="Proteomes" id="UP001596028">
    <property type="component" value="Unassembled WGS sequence"/>
</dbReference>
<gene>
    <name evidence="14" type="ORF">ACFO3S_04760</name>
</gene>
<name>A0ABV9F8J1_9BACL</name>
<keyword evidence="6" id="KW-0547">Nucleotide-binding</keyword>
<dbReference type="SMART" id="SM00304">
    <property type="entry name" value="HAMP"/>
    <property type="match status" value="1"/>
</dbReference>
<feature type="transmembrane region" description="Helical" evidence="12">
    <location>
        <begin position="292"/>
        <end position="313"/>
    </location>
</feature>